<dbReference type="AlphaFoldDB" id="A0AAV7QWC5"/>
<organism evidence="2 3">
    <name type="scientific">Pleurodeles waltl</name>
    <name type="common">Iberian ribbed newt</name>
    <dbReference type="NCBI Taxonomy" id="8319"/>
    <lineage>
        <taxon>Eukaryota</taxon>
        <taxon>Metazoa</taxon>
        <taxon>Chordata</taxon>
        <taxon>Craniata</taxon>
        <taxon>Vertebrata</taxon>
        <taxon>Euteleostomi</taxon>
        <taxon>Amphibia</taxon>
        <taxon>Batrachia</taxon>
        <taxon>Caudata</taxon>
        <taxon>Salamandroidea</taxon>
        <taxon>Salamandridae</taxon>
        <taxon>Pleurodelinae</taxon>
        <taxon>Pleurodeles</taxon>
    </lineage>
</organism>
<keyword evidence="1" id="KW-0812">Transmembrane</keyword>
<accession>A0AAV7QWC5</accession>
<evidence type="ECO:0000313" key="2">
    <source>
        <dbReference type="EMBL" id="KAJ1143591.1"/>
    </source>
</evidence>
<dbReference type="Proteomes" id="UP001066276">
    <property type="component" value="Chromosome 6"/>
</dbReference>
<evidence type="ECO:0000313" key="3">
    <source>
        <dbReference type="Proteomes" id="UP001066276"/>
    </source>
</evidence>
<protein>
    <submittedName>
        <fullName evidence="2">Uncharacterized protein</fullName>
    </submittedName>
</protein>
<feature type="transmembrane region" description="Helical" evidence="1">
    <location>
        <begin position="123"/>
        <end position="140"/>
    </location>
</feature>
<dbReference type="EMBL" id="JANPWB010000010">
    <property type="protein sequence ID" value="KAJ1143591.1"/>
    <property type="molecule type" value="Genomic_DNA"/>
</dbReference>
<proteinExistence type="predicted"/>
<keyword evidence="1" id="KW-1133">Transmembrane helix</keyword>
<keyword evidence="3" id="KW-1185">Reference proteome</keyword>
<reference evidence="2" key="1">
    <citation type="journal article" date="2022" name="bioRxiv">
        <title>Sequencing and chromosome-scale assembly of the giantPleurodeles waltlgenome.</title>
        <authorList>
            <person name="Brown T."/>
            <person name="Elewa A."/>
            <person name="Iarovenko S."/>
            <person name="Subramanian E."/>
            <person name="Araus A.J."/>
            <person name="Petzold A."/>
            <person name="Susuki M."/>
            <person name="Suzuki K.-i.T."/>
            <person name="Hayashi T."/>
            <person name="Toyoda A."/>
            <person name="Oliveira C."/>
            <person name="Osipova E."/>
            <person name="Leigh N.D."/>
            <person name="Simon A."/>
            <person name="Yun M.H."/>
        </authorList>
    </citation>
    <scope>NUCLEOTIDE SEQUENCE</scope>
    <source>
        <strain evidence="2">20211129_DDA</strain>
        <tissue evidence="2">Liver</tissue>
    </source>
</reference>
<evidence type="ECO:0000256" key="1">
    <source>
        <dbReference type="SAM" id="Phobius"/>
    </source>
</evidence>
<name>A0AAV7QWC5_PLEWA</name>
<sequence length="143" mass="16307">MRRGVRVCFRTRTNPKWCCRASEASAVSDPAPEVRPPLFFFRAVFNHCLGLQRRPTRHRALGLLGPDGDDDHWAARAGKEAGLTLRGRTRRASSSDCRVPAWSLILLRWSLQHGTRAMCRSRFFFLLSAPLVCLYVFSATREF</sequence>
<keyword evidence="1" id="KW-0472">Membrane</keyword>
<gene>
    <name evidence="2" type="ORF">NDU88_009898</name>
</gene>
<comment type="caution">
    <text evidence="2">The sequence shown here is derived from an EMBL/GenBank/DDBJ whole genome shotgun (WGS) entry which is preliminary data.</text>
</comment>